<dbReference type="AlphaFoldDB" id="A0A0H2S7Y9"/>
<evidence type="ECO:0000259" key="2">
    <source>
        <dbReference type="PROSITE" id="PS50885"/>
    </source>
</evidence>
<evidence type="ECO:0000313" key="4">
    <source>
        <dbReference type="Proteomes" id="UP000053477"/>
    </source>
</evidence>
<dbReference type="InParanoid" id="A0A0H2S7Y9"/>
<dbReference type="GO" id="GO:0016020">
    <property type="term" value="C:membrane"/>
    <property type="evidence" value="ECO:0007669"/>
    <property type="project" value="InterPro"/>
</dbReference>
<dbReference type="Proteomes" id="UP000053477">
    <property type="component" value="Unassembled WGS sequence"/>
</dbReference>
<keyword evidence="4" id="KW-1185">Reference proteome</keyword>
<reference evidence="3 4" key="1">
    <citation type="submission" date="2015-04" db="EMBL/GenBank/DDBJ databases">
        <title>Complete genome sequence of Schizopora paradoxa KUC8140, a cosmopolitan wood degrader in East Asia.</title>
        <authorList>
            <consortium name="DOE Joint Genome Institute"/>
            <person name="Min B."/>
            <person name="Park H."/>
            <person name="Jang Y."/>
            <person name="Kim J.-J."/>
            <person name="Kim K.H."/>
            <person name="Pangilinan J."/>
            <person name="Lipzen A."/>
            <person name="Riley R."/>
            <person name="Grigoriev I.V."/>
            <person name="Spatafora J.W."/>
            <person name="Choi I.-G."/>
        </authorList>
    </citation>
    <scope>NUCLEOTIDE SEQUENCE [LARGE SCALE GENOMIC DNA]</scope>
    <source>
        <strain evidence="3 4">KUC8140</strain>
    </source>
</reference>
<sequence length="263" mass="29442">MVEVLLELGRDVHGRRSRVLCVSPPQATIMSTIADAFLDHLVLTFSKLETNEYDLLDNLNYTGPTDWRTDAISRSLETIRQRCVADSDPVKVSPSSVPFSEDEVELDDEWVIVSKNEVAEMETMLSPSNANSLPIIDDSRSQQTPASLPPPESIRADAVRCSENIPLVMPPFFSPFPPTPDTVQELRLLKAQVSDFVRVCNAVSRGDFTQKLYGWADSTVMEQFRVTVNGMVDRVASFSNEIRSNDLRHTLSNDYSCLSHPLH</sequence>
<accession>A0A0H2S7Y9</accession>
<protein>
    <recommendedName>
        <fullName evidence="2">HAMP domain-containing protein</fullName>
    </recommendedName>
</protein>
<organism evidence="3 4">
    <name type="scientific">Schizopora paradoxa</name>
    <dbReference type="NCBI Taxonomy" id="27342"/>
    <lineage>
        <taxon>Eukaryota</taxon>
        <taxon>Fungi</taxon>
        <taxon>Dikarya</taxon>
        <taxon>Basidiomycota</taxon>
        <taxon>Agaricomycotina</taxon>
        <taxon>Agaricomycetes</taxon>
        <taxon>Hymenochaetales</taxon>
        <taxon>Schizoporaceae</taxon>
        <taxon>Schizopora</taxon>
    </lineage>
</organism>
<dbReference type="EMBL" id="KQ085882">
    <property type="protein sequence ID" value="KLO20390.1"/>
    <property type="molecule type" value="Genomic_DNA"/>
</dbReference>
<feature type="domain" description="HAMP" evidence="2">
    <location>
        <begin position="187"/>
        <end position="240"/>
    </location>
</feature>
<evidence type="ECO:0000313" key="3">
    <source>
        <dbReference type="EMBL" id="KLO20390.1"/>
    </source>
</evidence>
<dbReference type="GO" id="GO:0007165">
    <property type="term" value="P:signal transduction"/>
    <property type="evidence" value="ECO:0007669"/>
    <property type="project" value="InterPro"/>
</dbReference>
<dbReference type="OrthoDB" id="10266508at2759"/>
<dbReference type="STRING" id="27342.A0A0H2S7Y9"/>
<gene>
    <name evidence="3" type="ORF">SCHPADRAFT_4586</name>
</gene>
<proteinExistence type="predicted"/>
<dbReference type="InterPro" id="IPR003660">
    <property type="entry name" value="HAMP_dom"/>
</dbReference>
<evidence type="ECO:0000256" key="1">
    <source>
        <dbReference type="SAM" id="MobiDB-lite"/>
    </source>
</evidence>
<feature type="region of interest" description="Disordered" evidence="1">
    <location>
        <begin position="129"/>
        <end position="153"/>
    </location>
</feature>
<dbReference type="PROSITE" id="PS50885">
    <property type="entry name" value="HAMP"/>
    <property type="match status" value="1"/>
</dbReference>
<name>A0A0H2S7Y9_9AGAM</name>